<name>A0AAD2CWP3_9STRA</name>
<evidence type="ECO:0008006" key="4">
    <source>
        <dbReference type="Google" id="ProtNLM"/>
    </source>
</evidence>
<evidence type="ECO:0000256" key="1">
    <source>
        <dbReference type="SAM" id="SignalP"/>
    </source>
</evidence>
<feature type="chain" id="PRO_5042198107" description="Nitronate monooxygenase domain-containing protein" evidence="1">
    <location>
        <begin position="21"/>
        <end position="559"/>
    </location>
</feature>
<dbReference type="Pfam" id="PF03060">
    <property type="entry name" value="NMO"/>
    <property type="match status" value="1"/>
</dbReference>
<dbReference type="InterPro" id="IPR013785">
    <property type="entry name" value="Aldolase_TIM"/>
</dbReference>
<dbReference type="AlphaFoldDB" id="A0AAD2CWP3"/>
<reference evidence="2" key="1">
    <citation type="submission" date="2023-08" db="EMBL/GenBank/DDBJ databases">
        <authorList>
            <person name="Audoor S."/>
            <person name="Bilcke G."/>
        </authorList>
    </citation>
    <scope>NUCLEOTIDE SEQUENCE</scope>
</reference>
<keyword evidence="1" id="KW-0732">Signal</keyword>
<feature type="signal peptide" evidence="1">
    <location>
        <begin position="1"/>
        <end position="20"/>
    </location>
</feature>
<organism evidence="2 3">
    <name type="scientific">Cylindrotheca closterium</name>
    <dbReference type="NCBI Taxonomy" id="2856"/>
    <lineage>
        <taxon>Eukaryota</taxon>
        <taxon>Sar</taxon>
        <taxon>Stramenopiles</taxon>
        <taxon>Ochrophyta</taxon>
        <taxon>Bacillariophyta</taxon>
        <taxon>Bacillariophyceae</taxon>
        <taxon>Bacillariophycidae</taxon>
        <taxon>Bacillariales</taxon>
        <taxon>Bacillariaceae</taxon>
        <taxon>Cylindrotheca</taxon>
    </lineage>
</organism>
<sequence length="559" mass="61264">MKFATLLLIAALSTVFLSRAFCYESPLPHRSLPHVIQGGMGIRISNWELAREVSKAGELGVVSGTAMDTVFVRELQNGDPEGSMRQALASFPDQGMTQRIMDKYYMEGGKGARKPYKSLPMWTDKPSQHLLETCILANYCEVWLAKHNDDSTPTGGLVGLNLLTKVQLPTIASLYGAMLAEVDYIIMGAGIPMKIPGILDSLSKCKDCELPIDTVDKTDGFSMKFCPKAFWEASGRPDLCHEIKRPNFVPIVSSVVLAQSMLKRATGEGPTNGIDGFVVELSTAGGHNAPPRGFRYDAKAKTHTADLNERGEPVYGAKDTVNLQKFAKATKGLPFWLAGSYADPEKLCEVLKVGGAGVQVGTTFALAKESGMESNTKKGILKTIAEKEMDVFTDPMCSPTGFPFKVLELEGSLSDGQVYDDRPRTCNLGYLRDMYKRDDGKLGFRCASEPVDAYLKKGGEVEATRGRKCLCNALCANVGMPQVNNKEGYTEEMLITLGDNVNECRRFLKQDENGDWGYGAKDVVDYLLSEFNARDMLKKEGNANAFSEAVERDFQITTN</sequence>
<evidence type="ECO:0000313" key="2">
    <source>
        <dbReference type="EMBL" id="CAJ1944303.1"/>
    </source>
</evidence>
<dbReference type="Gene3D" id="3.20.20.70">
    <property type="entry name" value="Aldolase class I"/>
    <property type="match status" value="2"/>
</dbReference>
<dbReference type="PANTHER" id="PTHR32332">
    <property type="entry name" value="2-NITROPROPANE DIOXYGENASE"/>
    <property type="match status" value="1"/>
</dbReference>
<dbReference type="SUPFAM" id="SSF51412">
    <property type="entry name" value="Inosine monophosphate dehydrogenase (IMPDH)"/>
    <property type="match status" value="1"/>
</dbReference>
<comment type="caution">
    <text evidence="2">The sequence shown here is derived from an EMBL/GenBank/DDBJ whole genome shotgun (WGS) entry which is preliminary data.</text>
</comment>
<dbReference type="EMBL" id="CAKOGP040001224">
    <property type="protein sequence ID" value="CAJ1944303.1"/>
    <property type="molecule type" value="Genomic_DNA"/>
</dbReference>
<dbReference type="Proteomes" id="UP001295423">
    <property type="component" value="Unassembled WGS sequence"/>
</dbReference>
<gene>
    <name evidence="2" type="ORF">CYCCA115_LOCUS8820</name>
</gene>
<dbReference type="PANTHER" id="PTHR32332:SF33">
    <property type="entry name" value="NITRONATE MONOOXYGENASE DOMAIN-CONTAINING PROTEIN"/>
    <property type="match status" value="1"/>
</dbReference>
<proteinExistence type="predicted"/>
<accession>A0AAD2CWP3</accession>
<protein>
    <recommendedName>
        <fullName evidence="4">Nitronate monooxygenase domain-containing protein</fullName>
    </recommendedName>
</protein>
<keyword evidence="3" id="KW-1185">Reference proteome</keyword>
<evidence type="ECO:0000313" key="3">
    <source>
        <dbReference type="Proteomes" id="UP001295423"/>
    </source>
</evidence>